<gene>
    <name evidence="1" type="ORF">Andromeda_15</name>
</gene>
<name>A0A1B1SEH2_9CAUD</name>
<dbReference type="Pfam" id="PF13481">
    <property type="entry name" value="AAA_25"/>
    <property type="match status" value="1"/>
</dbReference>
<keyword evidence="2" id="KW-1185">Reference proteome</keyword>
<accession>A0A1B1SEH2</accession>
<reference evidence="1 2" key="1">
    <citation type="submission" date="2016-06" db="EMBL/GenBank/DDBJ databases">
        <title>Genomic analysis of Andromeda: A phiKMVlikevirus infecting Pseudomonas syringae.</title>
        <authorList>
            <person name="Magill D.J."/>
            <person name="Krylov V.N."/>
            <person name="McGrath J.W."/>
            <person name="Allen C.C.R."/>
            <person name="Quinn J.P."/>
            <person name="Kulakov L.A."/>
        </authorList>
    </citation>
    <scope>NUCLEOTIDE SEQUENCE [LARGE SCALE GENOMIC DNA]</scope>
</reference>
<sequence>MDQLTATIITDFGSYFKEVPECDLIPVSREFHTFFHTICHPQLTPEQAAAYRAVFSQIEKPIDDTAKSMIMGRLLENNLAQDLADISERFARGEEINVRKLTADTLSKFEQDIERKVKLPFVPMDESLFDEDVRNDGFKWRWTCLAETMRPLRGGDFGILAGRPDKGKTTALTDLTTHWAPQLVDVYPDNPEKRQILWLNNEGPGKRILKRMIQSAFGCGTAELIKKQTAGTLWDEYEVAIGGDRTAIKVIDIHGFKAWQVEEIFKQHPPGLVIFDMVDNVRFDGELANGGTRTDQVLEAMYQWARDCAVRFDCPVLATSQISADGDGEPYPTLPMLKDSKTGKQGAADFIITLGTSNDPSLEAIRFIGTTKNKLRLEGQPQSPRAQMVMDATGGRYVPQ</sequence>
<dbReference type="SUPFAM" id="SSF52540">
    <property type="entry name" value="P-loop containing nucleoside triphosphate hydrolases"/>
    <property type="match status" value="1"/>
</dbReference>
<dbReference type="Gene3D" id="3.40.50.300">
    <property type="entry name" value="P-loop containing nucleotide triphosphate hydrolases"/>
    <property type="match status" value="1"/>
</dbReference>
<proteinExistence type="predicted"/>
<dbReference type="Proteomes" id="UP000203308">
    <property type="component" value="Segment"/>
</dbReference>
<dbReference type="RefSeq" id="YP_009279537.1">
    <property type="nucleotide sequence ID" value="NC_031014.1"/>
</dbReference>
<dbReference type="InterPro" id="IPR027417">
    <property type="entry name" value="P-loop_NTPase"/>
</dbReference>
<dbReference type="KEGG" id="vg:29062526"/>
<dbReference type="EMBL" id="KX458241">
    <property type="protein sequence ID" value="ANU79090.1"/>
    <property type="molecule type" value="Genomic_DNA"/>
</dbReference>
<evidence type="ECO:0000313" key="2">
    <source>
        <dbReference type="Proteomes" id="UP000203308"/>
    </source>
</evidence>
<evidence type="ECO:0008006" key="3">
    <source>
        <dbReference type="Google" id="ProtNLM"/>
    </source>
</evidence>
<protein>
    <recommendedName>
        <fullName evidence="3">DNA helicase</fullName>
    </recommendedName>
</protein>
<evidence type="ECO:0000313" key="1">
    <source>
        <dbReference type="EMBL" id="ANU79090.1"/>
    </source>
</evidence>
<dbReference type="GeneID" id="29062526"/>
<dbReference type="OrthoDB" id="8207at10239"/>
<organism evidence="1 2">
    <name type="scientific">Pseudomonas phage Andromeda</name>
    <dbReference type="NCBI Taxonomy" id="1873949"/>
    <lineage>
        <taxon>Viruses</taxon>
        <taxon>Duplodnaviria</taxon>
        <taxon>Heunggongvirae</taxon>
        <taxon>Uroviricota</taxon>
        <taxon>Caudoviricetes</taxon>
        <taxon>Autographivirales</taxon>
        <taxon>Autonotataviridae</taxon>
        <taxon>Bifseptvirus</taxon>
        <taxon>Bifseptvirus andromeda</taxon>
    </lineage>
</organism>